<accession>A0A0H3AVN4</accession>
<reference evidence="2" key="1">
    <citation type="submission" date="2007-09" db="EMBL/GenBank/DDBJ databases">
        <title>Complete genome sequence of Rickettsia rickettsii.</title>
        <authorList>
            <person name="Madan A."/>
            <person name="Fahey J."/>
            <person name="Helton E."/>
            <person name="Ketteman M."/>
            <person name="Madan A."/>
            <person name="Rodrigues S."/>
            <person name="Sanchez A."/>
            <person name="Dasch G."/>
            <person name="Eremeeva M."/>
        </authorList>
    </citation>
    <scope>NUCLEOTIDE SEQUENCE [LARGE SCALE GENOMIC DNA]</scope>
    <source>
        <strain evidence="2">Sheila Smith</strain>
    </source>
</reference>
<evidence type="ECO:0000313" key="1">
    <source>
        <dbReference type="EMBL" id="ABV75662.1"/>
    </source>
</evidence>
<gene>
    <name evidence="1" type="ordered locus">A1G_00350</name>
</gene>
<sequence length="22" mass="2547">MALTAKTNKIAENCRQKKVDKR</sequence>
<dbReference type="HOGENOM" id="CLU_3424915_0_0_5"/>
<protein>
    <submittedName>
        <fullName evidence="1">Uncharacterized protein</fullName>
    </submittedName>
</protein>
<name>A0A0H3AVN4_RICRS</name>
<dbReference type="Proteomes" id="UP000006832">
    <property type="component" value="Chromosome"/>
</dbReference>
<dbReference type="EMBL" id="CP000848">
    <property type="protein sequence ID" value="ABV75662.1"/>
    <property type="molecule type" value="Genomic_DNA"/>
</dbReference>
<proteinExistence type="predicted"/>
<evidence type="ECO:0000313" key="2">
    <source>
        <dbReference type="Proteomes" id="UP000006832"/>
    </source>
</evidence>
<dbReference type="AlphaFoldDB" id="A0A0H3AVN4"/>
<dbReference type="KEGG" id="rri:A1G_00350"/>
<organism evidence="1 2">
    <name type="scientific">Rickettsia rickettsii (strain Sheila Smith)</name>
    <dbReference type="NCBI Taxonomy" id="392021"/>
    <lineage>
        <taxon>Bacteria</taxon>
        <taxon>Pseudomonadati</taxon>
        <taxon>Pseudomonadota</taxon>
        <taxon>Alphaproteobacteria</taxon>
        <taxon>Rickettsiales</taxon>
        <taxon>Rickettsiaceae</taxon>
        <taxon>Rickettsieae</taxon>
        <taxon>Rickettsia</taxon>
        <taxon>spotted fever group</taxon>
    </lineage>
</organism>